<dbReference type="GO" id="GO:0005524">
    <property type="term" value="F:ATP binding"/>
    <property type="evidence" value="ECO:0007669"/>
    <property type="project" value="InterPro"/>
</dbReference>
<dbReference type="Pfam" id="PF00211">
    <property type="entry name" value="Guanylate_cyc"/>
    <property type="match status" value="1"/>
</dbReference>
<name>A0A1W0WK19_HYPEX</name>
<dbReference type="SUPFAM" id="SSF53822">
    <property type="entry name" value="Periplasmic binding protein-like I"/>
    <property type="match status" value="1"/>
</dbReference>
<evidence type="ECO:0000256" key="5">
    <source>
        <dbReference type="ARBA" id="ARBA00022729"/>
    </source>
</evidence>
<dbReference type="PANTHER" id="PTHR11920:SF501">
    <property type="entry name" value="GUANYLATE CYCLASE 32E"/>
    <property type="match status" value="1"/>
</dbReference>
<dbReference type="SUPFAM" id="SSF55073">
    <property type="entry name" value="Nucleotide cyclase"/>
    <property type="match status" value="1"/>
</dbReference>
<evidence type="ECO:0000256" key="7">
    <source>
        <dbReference type="ARBA" id="ARBA00022989"/>
    </source>
</evidence>
<dbReference type="InterPro" id="IPR001828">
    <property type="entry name" value="ANF_lig-bd_rcpt"/>
</dbReference>
<evidence type="ECO:0000256" key="11">
    <source>
        <dbReference type="ARBA" id="ARBA00023180"/>
    </source>
</evidence>
<dbReference type="EMBL" id="MTYJ01000087">
    <property type="protein sequence ID" value="OQV15544.1"/>
    <property type="molecule type" value="Genomic_DNA"/>
</dbReference>
<dbReference type="Pfam" id="PF01094">
    <property type="entry name" value="ANF_receptor"/>
    <property type="match status" value="1"/>
</dbReference>
<evidence type="ECO:0000259" key="16">
    <source>
        <dbReference type="PROSITE" id="PS50011"/>
    </source>
</evidence>
<keyword evidence="6" id="KW-0547">Nucleotide-binding</keyword>
<dbReference type="InterPro" id="IPR029787">
    <property type="entry name" value="Nucleotide_cyclase"/>
</dbReference>
<evidence type="ECO:0000256" key="10">
    <source>
        <dbReference type="ARBA" id="ARBA00023170"/>
    </source>
</evidence>
<evidence type="ECO:0000256" key="3">
    <source>
        <dbReference type="ARBA" id="ARBA00012202"/>
    </source>
</evidence>
<dbReference type="InterPro" id="IPR018297">
    <property type="entry name" value="A/G_cyclase_CS"/>
</dbReference>
<comment type="subcellular location">
    <subcellularLocation>
        <location evidence="2">Membrane</location>
        <topology evidence="2">Single-pass type I membrane protein</topology>
    </subcellularLocation>
</comment>
<protein>
    <recommendedName>
        <fullName evidence="3 15">Guanylate cyclase</fullName>
        <ecNumber evidence="3 15">4.6.1.2</ecNumber>
    </recommendedName>
</protein>
<dbReference type="GO" id="GO:0005525">
    <property type="term" value="F:GTP binding"/>
    <property type="evidence" value="ECO:0007669"/>
    <property type="project" value="UniProtKB-KW"/>
</dbReference>
<keyword evidence="11" id="KW-0325">Glycoprotein</keyword>
<dbReference type="EC" id="4.6.1.2" evidence="3 15"/>
<proteinExistence type="inferred from homology"/>
<dbReference type="Gene3D" id="1.10.510.10">
    <property type="entry name" value="Transferase(Phosphotransferase) domain 1"/>
    <property type="match status" value="1"/>
</dbReference>
<dbReference type="GO" id="GO:0035556">
    <property type="term" value="P:intracellular signal transduction"/>
    <property type="evidence" value="ECO:0007669"/>
    <property type="project" value="InterPro"/>
</dbReference>
<dbReference type="InterPro" id="IPR050401">
    <property type="entry name" value="Cyclic_nucleotide_synthase"/>
</dbReference>
<keyword evidence="5" id="KW-0732">Signal</keyword>
<evidence type="ECO:0000256" key="1">
    <source>
        <dbReference type="ARBA" id="ARBA00001436"/>
    </source>
</evidence>
<keyword evidence="10 18" id="KW-0675">Receptor</keyword>
<comment type="caution">
    <text evidence="18">The sequence shown here is derived from an EMBL/GenBank/DDBJ whole genome shotgun (WGS) entry which is preliminary data.</text>
</comment>
<dbReference type="GO" id="GO:0004672">
    <property type="term" value="F:protein kinase activity"/>
    <property type="evidence" value="ECO:0007669"/>
    <property type="project" value="InterPro"/>
</dbReference>
<dbReference type="GO" id="GO:0004016">
    <property type="term" value="F:adenylate cyclase activity"/>
    <property type="evidence" value="ECO:0007669"/>
    <property type="project" value="TreeGrafter"/>
</dbReference>
<comment type="catalytic activity">
    <reaction evidence="1 15">
        <text>GTP = 3',5'-cyclic GMP + diphosphate</text>
        <dbReference type="Rhea" id="RHEA:13665"/>
        <dbReference type="ChEBI" id="CHEBI:33019"/>
        <dbReference type="ChEBI" id="CHEBI:37565"/>
        <dbReference type="ChEBI" id="CHEBI:57746"/>
        <dbReference type="EC" id="4.6.1.2"/>
    </reaction>
</comment>
<evidence type="ECO:0000256" key="12">
    <source>
        <dbReference type="ARBA" id="ARBA00023239"/>
    </source>
</evidence>
<keyword evidence="12 14" id="KW-0456">Lyase</keyword>
<dbReference type="Pfam" id="PF07714">
    <property type="entry name" value="PK_Tyr_Ser-Thr"/>
    <property type="match status" value="1"/>
</dbReference>
<dbReference type="Proteomes" id="UP000192578">
    <property type="component" value="Unassembled WGS sequence"/>
</dbReference>
<accession>A0A1W0WK19</accession>
<dbReference type="InterPro" id="IPR028082">
    <property type="entry name" value="Peripla_BP_I"/>
</dbReference>
<dbReference type="CDD" id="cd07302">
    <property type="entry name" value="CHD"/>
    <property type="match status" value="1"/>
</dbReference>
<dbReference type="InterPro" id="IPR000719">
    <property type="entry name" value="Prot_kinase_dom"/>
</dbReference>
<dbReference type="InterPro" id="IPR001054">
    <property type="entry name" value="A/G_cyclase"/>
</dbReference>
<feature type="domain" description="Guanylate cyclase" evidence="17">
    <location>
        <begin position="921"/>
        <end position="1052"/>
    </location>
</feature>
<dbReference type="InterPro" id="IPR001170">
    <property type="entry name" value="ANPR/GUC"/>
</dbReference>
<keyword evidence="8" id="KW-0342">GTP-binding</keyword>
<dbReference type="PROSITE" id="PS50125">
    <property type="entry name" value="GUANYLATE_CYCLASE_2"/>
    <property type="match status" value="1"/>
</dbReference>
<evidence type="ECO:0000256" key="2">
    <source>
        <dbReference type="ARBA" id="ARBA00004479"/>
    </source>
</evidence>
<keyword evidence="9" id="KW-0472">Membrane</keyword>
<keyword evidence="19" id="KW-1185">Reference proteome</keyword>
<dbReference type="InterPro" id="IPR001245">
    <property type="entry name" value="Ser-Thr/Tyr_kinase_cat_dom"/>
</dbReference>
<feature type="domain" description="Protein kinase" evidence="16">
    <location>
        <begin position="573"/>
        <end position="846"/>
    </location>
</feature>
<dbReference type="Gene3D" id="6.10.250.780">
    <property type="match status" value="1"/>
</dbReference>
<evidence type="ECO:0000256" key="13">
    <source>
        <dbReference type="ARBA" id="ARBA00023293"/>
    </source>
</evidence>
<gene>
    <name evidence="18" type="ORF">BV898_10266</name>
</gene>
<evidence type="ECO:0000256" key="9">
    <source>
        <dbReference type="ARBA" id="ARBA00023136"/>
    </source>
</evidence>
<keyword evidence="13 15" id="KW-0141">cGMP biosynthesis</keyword>
<dbReference type="GO" id="GO:0001653">
    <property type="term" value="F:peptide receptor activity"/>
    <property type="evidence" value="ECO:0007669"/>
    <property type="project" value="TreeGrafter"/>
</dbReference>
<dbReference type="SUPFAM" id="SSF56112">
    <property type="entry name" value="Protein kinase-like (PK-like)"/>
    <property type="match status" value="1"/>
</dbReference>
<evidence type="ECO:0000256" key="8">
    <source>
        <dbReference type="ARBA" id="ARBA00023134"/>
    </source>
</evidence>
<dbReference type="PROSITE" id="PS00452">
    <property type="entry name" value="GUANYLATE_CYCLASE_1"/>
    <property type="match status" value="1"/>
</dbReference>
<reference evidence="19" key="1">
    <citation type="submission" date="2017-01" db="EMBL/GenBank/DDBJ databases">
        <title>Comparative genomics of anhydrobiosis in the tardigrade Hypsibius dujardini.</title>
        <authorList>
            <person name="Yoshida Y."/>
            <person name="Koutsovoulos G."/>
            <person name="Laetsch D."/>
            <person name="Stevens L."/>
            <person name="Kumar S."/>
            <person name="Horikawa D."/>
            <person name="Ishino K."/>
            <person name="Komine S."/>
            <person name="Tomita M."/>
            <person name="Blaxter M."/>
            <person name="Arakawa K."/>
        </authorList>
    </citation>
    <scope>NUCLEOTIDE SEQUENCE [LARGE SCALE GENOMIC DNA]</scope>
    <source>
        <strain evidence="19">Z151</strain>
    </source>
</reference>
<dbReference type="GO" id="GO:0005886">
    <property type="term" value="C:plasma membrane"/>
    <property type="evidence" value="ECO:0007669"/>
    <property type="project" value="TreeGrafter"/>
</dbReference>
<dbReference type="InterPro" id="IPR011009">
    <property type="entry name" value="Kinase-like_dom_sf"/>
</dbReference>
<comment type="similarity">
    <text evidence="14">Belongs to the adenylyl cyclase class-4/guanylyl cyclase family.</text>
</comment>
<evidence type="ECO:0000256" key="15">
    <source>
        <dbReference type="RuleBase" id="RU003431"/>
    </source>
</evidence>
<dbReference type="SMART" id="SM00044">
    <property type="entry name" value="CYCc"/>
    <property type="match status" value="1"/>
</dbReference>
<dbReference type="PANTHER" id="PTHR11920">
    <property type="entry name" value="GUANYLYL CYCLASE"/>
    <property type="match status" value="1"/>
</dbReference>
<evidence type="ECO:0000313" key="18">
    <source>
        <dbReference type="EMBL" id="OQV15544.1"/>
    </source>
</evidence>
<dbReference type="PRINTS" id="PR00255">
    <property type="entry name" value="NATPEPTIDER"/>
</dbReference>
<dbReference type="GO" id="GO:0004383">
    <property type="term" value="F:guanylate cyclase activity"/>
    <property type="evidence" value="ECO:0007669"/>
    <property type="project" value="UniProtKB-EC"/>
</dbReference>
<organism evidence="18 19">
    <name type="scientific">Hypsibius exemplaris</name>
    <name type="common">Freshwater tardigrade</name>
    <dbReference type="NCBI Taxonomy" id="2072580"/>
    <lineage>
        <taxon>Eukaryota</taxon>
        <taxon>Metazoa</taxon>
        <taxon>Ecdysozoa</taxon>
        <taxon>Tardigrada</taxon>
        <taxon>Eutardigrada</taxon>
        <taxon>Parachela</taxon>
        <taxon>Hypsibioidea</taxon>
        <taxon>Hypsibiidae</taxon>
        <taxon>Hypsibius</taxon>
    </lineage>
</organism>
<dbReference type="Gene3D" id="3.40.50.2300">
    <property type="match status" value="1"/>
</dbReference>
<evidence type="ECO:0000256" key="14">
    <source>
        <dbReference type="RuleBase" id="RU000405"/>
    </source>
</evidence>
<evidence type="ECO:0000259" key="17">
    <source>
        <dbReference type="PROSITE" id="PS50125"/>
    </source>
</evidence>
<dbReference type="GO" id="GO:0007168">
    <property type="term" value="P:receptor guanylyl cyclase signaling pathway"/>
    <property type="evidence" value="ECO:0007669"/>
    <property type="project" value="TreeGrafter"/>
</dbReference>
<dbReference type="CDD" id="cd06352">
    <property type="entry name" value="PBP1_NPR_GC-like"/>
    <property type="match status" value="1"/>
</dbReference>
<keyword evidence="4" id="KW-0812">Transmembrane</keyword>
<dbReference type="FunFam" id="3.30.70.1230:FF:000030">
    <property type="entry name" value="Si:ch211-215j19.12"/>
    <property type="match status" value="1"/>
</dbReference>
<sequence length="1107" mass="123685">MSNRRRHAKSNEAMMFFVNRIVFCATPTKNATFKYPVDPGYKEIASNPDSIILDVCMFINRRTEGRLIQDFDKAAAAVYLGLEYARTNLLPDNVALNMVYTDMGPVCRDRTIAMNHALRLFDRGIRCNVFIGPGCTQSAQSLYNYAFFLEVPLIGLPADGMGTQADMTAYPFLSRISVTHTNTAYVILKFIALLNYSNAFFVAEASDDFYSNMYKVTTTIVTNSDPKFQYSMKFKTFTLGESHLEKQIAAILPEIRINARVVFLMMTGQLVRKFLIAAAEANMITSEYVYLGVELFPSLSFGAFTWKANDSDDAVARLAFMSLLLISIKPETTTAYAVFEEDVRRYSPQFGYTYEKTQPVEVVVGHFYDAIVMYGNALKQLRSDGFNVTDHAQLANFTQNSLTFTSPINGLITLDENGDRHSDYVISKFNEDLARFEPFLDCPDEKNEAILIGSFDWKERTSFPPNEPFCGFRGDFDICKANGTVLSTGQKATAVVLPVLAVIGLMAGITIAVQRILATQSDPYWWRVFMHELDGIHSNGAKSSNLTGKLSVLSSDKPEGTLDEKGSIRSTGETIDSKPPVKVFGLLCTAMYDSNMVTLIDLPEPKVRAQPSVGRDLRPLRRIKHANIQTFIGVAVSDENICTYVIGDVCQKGTLEAMLRLDTLHLDEPFKFSLINDLVTGMTFLHSTPVVSHGNLTDLSCLIDSRFVLKISSHGLGCFRSLEELDAPHEHQTDRDFRPLLWRAPELMHRPMTPQGTQKGDVFSFAILLQQIILIKPPYGTHAASWSMGPSVIKDIVLEVKKGAMPPVRPRVPRLGVPGFLHDLMDECWHEDPNQRPSFIRVQAQLRAGAGFSRQNVVDHLIKRMEQYAETLESTIAETVKGFMEEKKRSEDVLYSILPRFVAQMINSGTTILPETYSSTTVYFSHLDGWANIIAMTRNPLELTQALNSFYGICDALIEKHDVYKVETVTDSYMIVSGLPVPNGTQHVVIVATMSLELLNAVKGRSFTTSFNTSCRMRIGLNSGPCVAGVIGLKLPKYCLFGDTVNTASRMESSGEAGKIHMSDTSYELLRHYRNFEIEARGTREIKGKGLMSTYWLNGNSDARPKK</sequence>
<dbReference type="AlphaFoldDB" id="A0A1W0WK19"/>
<dbReference type="OrthoDB" id="4062651at2759"/>
<evidence type="ECO:0000313" key="19">
    <source>
        <dbReference type="Proteomes" id="UP000192578"/>
    </source>
</evidence>
<evidence type="ECO:0000256" key="4">
    <source>
        <dbReference type="ARBA" id="ARBA00022692"/>
    </source>
</evidence>
<evidence type="ECO:0000256" key="6">
    <source>
        <dbReference type="ARBA" id="ARBA00022741"/>
    </source>
</evidence>
<dbReference type="Gene3D" id="3.30.70.1230">
    <property type="entry name" value="Nucleotide cyclase"/>
    <property type="match status" value="1"/>
</dbReference>
<dbReference type="PROSITE" id="PS50011">
    <property type="entry name" value="PROTEIN_KINASE_DOM"/>
    <property type="match status" value="1"/>
</dbReference>
<keyword evidence="7" id="KW-1133">Transmembrane helix</keyword>